<dbReference type="InterPro" id="IPR033127">
    <property type="entry name" value="UBQ-activ_enz_E1_Cys_AS"/>
</dbReference>
<protein>
    <recommendedName>
        <fullName evidence="3 11">NEDD8-activating enzyme E1 catalytic subunit</fullName>
        <ecNumber evidence="8 11">6.2.1.64</ecNumber>
    </recommendedName>
</protein>
<feature type="active site" description="Glycyl thioester intermediate" evidence="10">
    <location>
        <position position="208"/>
    </location>
</feature>
<evidence type="ECO:0000256" key="7">
    <source>
        <dbReference type="ARBA" id="ARBA00022840"/>
    </source>
</evidence>
<feature type="domain" description="E2 binding" evidence="12">
    <location>
        <begin position="341"/>
        <end position="427"/>
    </location>
</feature>
<comment type="pathway">
    <text evidence="1 11">Protein modification; protein neddylation.</text>
</comment>
<dbReference type="PANTHER" id="PTHR10953">
    <property type="entry name" value="UBIQUITIN-ACTIVATING ENZYME E1"/>
    <property type="match status" value="1"/>
</dbReference>
<dbReference type="UniPathway" id="UPA00885"/>
<dbReference type="InterPro" id="IPR023318">
    <property type="entry name" value="Ub_act_enz_dom_a_sf"/>
</dbReference>
<keyword evidence="5 11" id="KW-0547">Nucleotide-binding</keyword>
<dbReference type="GO" id="GO:0019781">
    <property type="term" value="F:NEDD8 activating enzyme activity"/>
    <property type="evidence" value="ECO:0007669"/>
    <property type="project" value="UniProtKB-UniRule"/>
</dbReference>
<evidence type="ECO:0000256" key="5">
    <source>
        <dbReference type="ARBA" id="ARBA00022741"/>
    </source>
</evidence>
<dbReference type="InterPro" id="IPR030468">
    <property type="entry name" value="Uba3_N"/>
</dbReference>
<dbReference type="PANTHER" id="PTHR10953:SF6">
    <property type="entry name" value="NEDD8-ACTIVATING ENZYME E1 CATALYTIC SUBUNIT"/>
    <property type="match status" value="1"/>
</dbReference>
<dbReference type="CDD" id="cd01488">
    <property type="entry name" value="Uba3_RUB"/>
    <property type="match status" value="1"/>
</dbReference>
<dbReference type="PROSITE" id="PS00865">
    <property type="entry name" value="UBIQUITIN_ACTIVAT_2"/>
    <property type="match status" value="1"/>
</dbReference>
<keyword evidence="7 11" id="KW-0067">ATP-binding</keyword>
<dbReference type="EC" id="6.2.1.64" evidence="8 11"/>
<proteinExistence type="inferred from homology"/>
<reference evidence="13" key="1">
    <citation type="submission" date="2021-01" db="EMBL/GenBank/DDBJ databases">
        <authorList>
            <person name="Corre E."/>
            <person name="Pelletier E."/>
            <person name="Niang G."/>
            <person name="Scheremetjew M."/>
            <person name="Finn R."/>
            <person name="Kale V."/>
            <person name="Holt S."/>
            <person name="Cochrane G."/>
            <person name="Meng A."/>
            <person name="Brown T."/>
            <person name="Cohen L."/>
        </authorList>
    </citation>
    <scope>NUCLEOTIDE SEQUENCE</scope>
    <source>
        <strain evidence="13">SAG 11-49</strain>
    </source>
</reference>
<dbReference type="Gene3D" id="3.40.50.720">
    <property type="entry name" value="NAD(P)-binding Rossmann-like Domain"/>
    <property type="match status" value="1"/>
</dbReference>
<dbReference type="InterPro" id="IPR014929">
    <property type="entry name" value="E2-binding"/>
</dbReference>
<dbReference type="Pfam" id="PF08825">
    <property type="entry name" value="E2_bind"/>
    <property type="match status" value="1"/>
</dbReference>
<dbReference type="InterPro" id="IPR035985">
    <property type="entry name" value="Ubiquitin-activating_enz"/>
</dbReference>
<dbReference type="EMBL" id="HBFB01027495">
    <property type="protein sequence ID" value="CAD8691021.1"/>
    <property type="molecule type" value="Transcribed_RNA"/>
</dbReference>
<evidence type="ECO:0000256" key="11">
    <source>
        <dbReference type="RuleBase" id="RU368009"/>
    </source>
</evidence>
<evidence type="ECO:0000256" key="2">
    <source>
        <dbReference type="ARBA" id="ARBA00006310"/>
    </source>
</evidence>
<comment type="similarity">
    <text evidence="2 11">Belongs to the ubiquitin-activating E1 family. UBA3 subfamily.</text>
</comment>
<dbReference type="GO" id="GO:0045116">
    <property type="term" value="P:protein neddylation"/>
    <property type="evidence" value="ECO:0007669"/>
    <property type="project" value="UniProtKB-UniRule"/>
</dbReference>
<evidence type="ECO:0000259" key="12">
    <source>
        <dbReference type="SMART" id="SM01181"/>
    </source>
</evidence>
<evidence type="ECO:0000256" key="4">
    <source>
        <dbReference type="ARBA" id="ARBA00022598"/>
    </source>
</evidence>
<dbReference type="InterPro" id="IPR000594">
    <property type="entry name" value="ThiF_NAD_FAD-bd"/>
</dbReference>
<keyword evidence="6 11" id="KW-0833">Ubl conjugation pathway</keyword>
<evidence type="ECO:0000313" key="13">
    <source>
        <dbReference type="EMBL" id="CAD8691021.1"/>
    </source>
</evidence>
<dbReference type="GO" id="GO:0005737">
    <property type="term" value="C:cytoplasm"/>
    <property type="evidence" value="ECO:0007669"/>
    <property type="project" value="TreeGrafter"/>
</dbReference>
<dbReference type="SUPFAM" id="SSF69572">
    <property type="entry name" value="Activating enzymes of the ubiquitin-like proteins"/>
    <property type="match status" value="1"/>
</dbReference>
<evidence type="ECO:0000256" key="10">
    <source>
        <dbReference type="PROSITE-ProRule" id="PRU10132"/>
    </source>
</evidence>
<evidence type="ECO:0000256" key="6">
    <source>
        <dbReference type="ARBA" id="ARBA00022786"/>
    </source>
</evidence>
<dbReference type="Gene3D" id="1.10.10.520">
    <property type="entry name" value="Ubiquitin activating enzymes (Uba3). Chain: B, domain 2"/>
    <property type="match status" value="1"/>
</dbReference>
<dbReference type="GO" id="GO:0005524">
    <property type="term" value="F:ATP binding"/>
    <property type="evidence" value="ECO:0007669"/>
    <property type="project" value="UniProtKB-UniRule"/>
</dbReference>
<dbReference type="FunFam" id="1.10.10.520:FF:000001">
    <property type="entry name" value="NEDD8-activating enzyme E1 catalytic subunit"/>
    <property type="match status" value="1"/>
</dbReference>
<comment type="function">
    <text evidence="11">Catalytic subunit of the dimeric E1 enzyme, which activates NEDD8.</text>
</comment>
<dbReference type="Gene3D" id="3.10.290.20">
    <property type="entry name" value="Ubiquitin-like 2 activating enzyme e1b. Chain: B, domain 3"/>
    <property type="match status" value="1"/>
</dbReference>
<dbReference type="AlphaFoldDB" id="A0A7S0RY35"/>
<dbReference type="SMART" id="SM01181">
    <property type="entry name" value="E2_bind"/>
    <property type="match status" value="1"/>
</dbReference>
<organism evidence="13">
    <name type="scientific">Chlamydomonas leiostraca</name>
    <dbReference type="NCBI Taxonomy" id="1034604"/>
    <lineage>
        <taxon>Eukaryota</taxon>
        <taxon>Viridiplantae</taxon>
        <taxon>Chlorophyta</taxon>
        <taxon>core chlorophytes</taxon>
        <taxon>Chlorophyceae</taxon>
        <taxon>CS clade</taxon>
        <taxon>Chlamydomonadales</taxon>
        <taxon>Chlamydomonadaceae</taxon>
        <taxon>Chlamydomonas</taxon>
    </lineage>
</organism>
<sequence length="434" mass="47905">MDVQDRWRDLDVLLTRPGNLVGPGFEPGPELRDFLQSEDCRVLCVGAGGLGCEILKDLALSGFVNIDVIDMDTIDVSNLNRQFLFRMRDVGKSKAEVAAERINSRVAGVNVTPHHCRIEEKPPSWYKQFTVIILGLDSLEARRYMNSVVCSFLEFTEEGEPDMSTIKPMVDGGTEGFKGHARVILPGVTPCFECTLWLFPPQTKFPLCTLAETPRSPAHCIEYVHLILWGQARAGEEFDADTEEHMKWVYERAAERAAQYGIQGVTYQLTQGVVKNIIPAIASTNAIVSAACVLESLKIITMVSQGLNNYMMYMGSQGIYTHTVQYERDASCPICSAGVPLEVDPASTLQQVIDAMLADPALKQHLKAPSVSYGATNLYAHGIYEAETRPNLSRPIRDLIPGDERAPVLTVNDKKLHAPMRVQLKFAGSDAMAA</sequence>
<accession>A0A7S0RY35</accession>
<dbReference type="Pfam" id="PF00899">
    <property type="entry name" value="ThiF"/>
    <property type="match status" value="1"/>
</dbReference>
<keyword evidence="4 11" id="KW-0436">Ligase</keyword>
<evidence type="ECO:0000256" key="1">
    <source>
        <dbReference type="ARBA" id="ARBA00005032"/>
    </source>
</evidence>
<evidence type="ECO:0000256" key="3">
    <source>
        <dbReference type="ARBA" id="ARBA00015203"/>
    </source>
</evidence>
<gene>
    <name evidence="13" type="ORF">CLEI1391_LOCUS15359</name>
</gene>
<name>A0A7S0RY35_9CHLO</name>
<comment type="catalytic activity">
    <reaction evidence="9 11">
        <text>ATP + [NEDD8 protein] + [E1 NEDD8-activating enzyme]-L-cysteine = AMP + diphosphate + [E1 NEDD8-activating enzyme]-S-[NEDD8 protein]-yl-L-cysteine.</text>
        <dbReference type="EC" id="6.2.1.64"/>
    </reaction>
</comment>
<dbReference type="GO" id="GO:0005634">
    <property type="term" value="C:nucleus"/>
    <property type="evidence" value="ECO:0007669"/>
    <property type="project" value="TreeGrafter"/>
</dbReference>
<evidence type="ECO:0000256" key="9">
    <source>
        <dbReference type="ARBA" id="ARBA00024626"/>
    </source>
</evidence>
<dbReference type="InterPro" id="IPR045886">
    <property type="entry name" value="ThiF/MoeB/HesA"/>
</dbReference>
<evidence type="ECO:0000256" key="8">
    <source>
        <dbReference type="ARBA" id="ARBA00023624"/>
    </source>
</evidence>